<evidence type="ECO:0000313" key="7">
    <source>
        <dbReference type="EMBL" id="MFD0978435.1"/>
    </source>
</evidence>
<evidence type="ECO:0000313" key="8">
    <source>
        <dbReference type="Proteomes" id="UP001597108"/>
    </source>
</evidence>
<sequence length="489" mass="54141">MLGHLAYLTAMVLLATTAPLHQLGEARGALLVLGVVGIWRYSWAFLNFSRAVAYLRVVYPKRRAKAEAAFATRPVRPHAFFLSTSYKIEPAVTMRVYRSIFAAAAASEGGATIVASVVDPADARLIRRTFSGMARDMSTVKLRVDQIPGTGKRDALARSLELIARECPTRHDVVTFVDGDSCVPEDLVARCAPVFTDPRIGALTTDERAEIDRPGLFEDWFNLRFAQRQVMMCSMGLSARVLTLTGRMSVFRADLATNPGFIAMVQSDSIQHWRLGHVKFLTGDDKSTWFWLLSNGYRTAYLPDVSSLSMESQPRPGFVDSAVTLMTRWYGNMMRTNGRALGLGPARIGAFTWWSLLDQRVSIWTTLAGPTGVILTALLAEPMILPVYAAWVMGTRYVYCTIVSGFRGRAGFPISYPFLLYFGQIVGALVKSFIIFRLDRQKWTRQSTATGTATALTPGQRLRMASSTYLHALTVGWLVVCVLFLTKSA</sequence>
<dbReference type="EC" id="2.4.-.-" evidence="7"/>
<protein>
    <submittedName>
        <fullName evidence="7">Glycosyltransferase</fullName>
        <ecNumber evidence="7">2.4.-.-</ecNumber>
    </submittedName>
</protein>
<keyword evidence="3 7" id="KW-0328">Glycosyltransferase</keyword>
<dbReference type="Gene3D" id="3.90.550.10">
    <property type="entry name" value="Spore Coat Polysaccharide Biosynthesis Protein SpsA, Chain A"/>
    <property type="match status" value="1"/>
</dbReference>
<dbReference type="PANTHER" id="PTHR22913:SF12">
    <property type="entry name" value="MANNURONAN SYNTHASE"/>
    <property type="match status" value="1"/>
</dbReference>
<feature type="transmembrane region" description="Helical" evidence="6">
    <location>
        <begin position="418"/>
        <end position="436"/>
    </location>
</feature>
<accession>A0ABW3IKN6</accession>
<dbReference type="RefSeq" id="WP_386072316.1">
    <property type="nucleotide sequence ID" value="NZ_JBHTJT010000006.1"/>
</dbReference>
<keyword evidence="8" id="KW-1185">Reference proteome</keyword>
<evidence type="ECO:0000256" key="3">
    <source>
        <dbReference type="ARBA" id="ARBA00022676"/>
    </source>
</evidence>
<dbReference type="Proteomes" id="UP001597108">
    <property type="component" value="Unassembled WGS sequence"/>
</dbReference>
<keyword evidence="2" id="KW-1003">Cell membrane</keyword>
<name>A0ABW3IKN6_9RHOB</name>
<evidence type="ECO:0000256" key="4">
    <source>
        <dbReference type="ARBA" id="ARBA00022679"/>
    </source>
</evidence>
<feature type="transmembrane region" description="Helical" evidence="6">
    <location>
        <begin position="468"/>
        <end position="486"/>
    </location>
</feature>
<comment type="subcellular location">
    <subcellularLocation>
        <location evidence="1">Cell membrane</location>
    </subcellularLocation>
</comment>
<dbReference type="InterPro" id="IPR029044">
    <property type="entry name" value="Nucleotide-diphossugar_trans"/>
</dbReference>
<organism evidence="7 8">
    <name type="scientific">Tropicimonas aquimaris</name>
    <dbReference type="NCBI Taxonomy" id="914152"/>
    <lineage>
        <taxon>Bacteria</taxon>
        <taxon>Pseudomonadati</taxon>
        <taxon>Pseudomonadota</taxon>
        <taxon>Alphaproteobacteria</taxon>
        <taxon>Rhodobacterales</taxon>
        <taxon>Roseobacteraceae</taxon>
        <taxon>Tropicimonas</taxon>
    </lineage>
</organism>
<proteinExistence type="predicted"/>
<dbReference type="SUPFAM" id="SSF53448">
    <property type="entry name" value="Nucleotide-diphospho-sugar transferases"/>
    <property type="match status" value="1"/>
</dbReference>
<gene>
    <name evidence="7" type="ORF">ACFQ2S_02120</name>
</gene>
<evidence type="ECO:0000256" key="5">
    <source>
        <dbReference type="ARBA" id="ARBA00023136"/>
    </source>
</evidence>
<evidence type="ECO:0000256" key="2">
    <source>
        <dbReference type="ARBA" id="ARBA00022475"/>
    </source>
</evidence>
<keyword evidence="6" id="KW-1133">Transmembrane helix</keyword>
<evidence type="ECO:0000256" key="6">
    <source>
        <dbReference type="SAM" id="Phobius"/>
    </source>
</evidence>
<reference evidence="8" key="1">
    <citation type="journal article" date="2019" name="Int. J. Syst. Evol. Microbiol.">
        <title>The Global Catalogue of Microorganisms (GCM) 10K type strain sequencing project: providing services to taxonomists for standard genome sequencing and annotation.</title>
        <authorList>
            <consortium name="The Broad Institute Genomics Platform"/>
            <consortium name="The Broad Institute Genome Sequencing Center for Infectious Disease"/>
            <person name="Wu L."/>
            <person name="Ma J."/>
        </authorList>
    </citation>
    <scope>NUCLEOTIDE SEQUENCE [LARGE SCALE GENOMIC DNA]</scope>
    <source>
        <strain evidence="8">CCUG 60524</strain>
    </source>
</reference>
<keyword evidence="4 7" id="KW-0808">Transferase</keyword>
<evidence type="ECO:0000256" key="1">
    <source>
        <dbReference type="ARBA" id="ARBA00004236"/>
    </source>
</evidence>
<comment type="caution">
    <text evidence="7">The sequence shown here is derived from an EMBL/GenBank/DDBJ whole genome shotgun (WGS) entry which is preliminary data.</text>
</comment>
<dbReference type="PANTHER" id="PTHR22913">
    <property type="entry name" value="HYALURONAN SYNTHASE"/>
    <property type="match status" value="1"/>
</dbReference>
<keyword evidence="5 6" id="KW-0472">Membrane</keyword>
<dbReference type="Pfam" id="PF13641">
    <property type="entry name" value="Glyco_tranf_2_3"/>
    <property type="match status" value="1"/>
</dbReference>
<dbReference type="GO" id="GO:0016757">
    <property type="term" value="F:glycosyltransferase activity"/>
    <property type="evidence" value="ECO:0007669"/>
    <property type="project" value="UniProtKB-KW"/>
</dbReference>
<keyword evidence="6" id="KW-0812">Transmembrane</keyword>
<dbReference type="EMBL" id="JBHTJT010000006">
    <property type="protein sequence ID" value="MFD0978435.1"/>
    <property type="molecule type" value="Genomic_DNA"/>
</dbReference>